<accession>A0A1E5P4C9</accession>
<protein>
    <submittedName>
        <fullName evidence="1">Uncharacterized protein</fullName>
    </submittedName>
</protein>
<organism evidence="1 2">
    <name type="scientific">Streptomyces agglomeratus</name>
    <dbReference type="NCBI Taxonomy" id="285458"/>
    <lineage>
        <taxon>Bacteria</taxon>
        <taxon>Bacillati</taxon>
        <taxon>Actinomycetota</taxon>
        <taxon>Actinomycetes</taxon>
        <taxon>Kitasatosporales</taxon>
        <taxon>Streptomycetaceae</taxon>
        <taxon>Streptomyces</taxon>
    </lineage>
</organism>
<proteinExistence type="predicted"/>
<comment type="caution">
    <text evidence="1">The sequence shown here is derived from an EMBL/GenBank/DDBJ whole genome shotgun (WGS) entry which is preliminary data.</text>
</comment>
<dbReference type="RefSeq" id="WP_069926126.1">
    <property type="nucleotide sequence ID" value="NZ_MEHI01000001.1"/>
</dbReference>
<keyword evidence="2" id="KW-1185">Reference proteome</keyword>
<dbReference type="Proteomes" id="UP000095759">
    <property type="component" value="Unassembled WGS sequence"/>
</dbReference>
<evidence type="ECO:0000313" key="2">
    <source>
        <dbReference type="Proteomes" id="UP000095759"/>
    </source>
</evidence>
<name>A0A1E5P4C9_9ACTN</name>
<gene>
    <name evidence="1" type="ORF">AS594_06545</name>
</gene>
<dbReference type="OrthoDB" id="3218370at2"/>
<reference evidence="1 2" key="1">
    <citation type="submission" date="2016-08" db="EMBL/GenBank/DDBJ databases">
        <title>Complete genome sequence of Streptomyces agglomeratus strain 6-3-2, a novel anti-MRSA actinomycete isolated from Wuli of Tebit, China.</title>
        <authorList>
            <person name="Chen X."/>
        </authorList>
    </citation>
    <scope>NUCLEOTIDE SEQUENCE [LARGE SCALE GENOMIC DNA]</scope>
    <source>
        <strain evidence="1 2">6-3-2</strain>
    </source>
</reference>
<dbReference type="EMBL" id="MEHJ01000001">
    <property type="protein sequence ID" value="OEJ24194.1"/>
    <property type="molecule type" value="Genomic_DNA"/>
</dbReference>
<sequence length="140" mass="15273">MSQESRIVDVAETILNGLTELTEESEGQALAGPLAALTERARTETDPEARLKIEDDLVELLASSPATRERLDELLPEIDGEKSAESPYTLGRPVAKDRWVCPEGGYAWAVLSADDPEVPPSHCPVHTHLRLVFRPATSSD</sequence>
<dbReference type="STRING" id="285458.BGM19_30250"/>
<evidence type="ECO:0000313" key="1">
    <source>
        <dbReference type="EMBL" id="OEJ24194.1"/>
    </source>
</evidence>
<dbReference type="AlphaFoldDB" id="A0A1E5P4C9"/>